<dbReference type="InterPro" id="IPR019270">
    <property type="entry name" value="DUF2283"/>
</dbReference>
<dbReference type="AlphaFoldDB" id="A0A450THG8"/>
<evidence type="ECO:0000313" key="1">
    <source>
        <dbReference type="EMBL" id="VFJ66678.1"/>
    </source>
</evidence>
<organism evidence="1">
    <name type="scientific">Candidatus Kentrum sp. FW</name>
    <dbReference type="NCBI Taxonomy" id="2126338"/>
    <lineage>
        <taxon>Bacteria</taxon>
        <taxon>Pseudomonadati</taxon>
        <taxon>Pseudomonadota</taxon>
        <taxon>Gammaproteobacteria</taxon>
        <taxon>Candidatus Kentrum</taxon>
    </lineage>
</organism>
<reference evidence="1" key="1">
    <citation type="submission" date="2019-02" db="EMBL/GenBank/DDBJ databases">
        <authorList>
            <person name="Gruber-Vodicka R. H."/>
            <person name="Seah K. B. B."/>
        </authorList>
    </citation>
    <scope>NUCLEOTIDE SEQUENCE</scope>
    <source>
        <strain evidence="1">BECK_BZ131</strain>
    </source>
</reference>
<sequence length="71" mass="7773">MRVRIDHEADAVYVNLTDHGIEDSEEVADGVIVDYDAIGNIVGVEILDASRKTGDPSTLRQFSFDLPRLAA</sequence>
<dbReference type="Pfam" id="PF10049">
    <property type="entry name" value="DUF2283"/>
    <property type="match status" value="1"/>
</dbReference>
<protein>
    <submittedName>
        <fullName evidence="1">Uncharacterized protein YuzE</fullName>
    </submittedName>
</protein>
<proteinExistence type="predicted"/>
<name>A0A450THG8_9GAMM</name>
<dbReference type="EMBL" id="CAADFE010000010">
    <property type="protein sequence ID" value="VFJ66678.1"/>
    <property type="molecule type" value="Genomic_DNA"/>
</dbReference>
<dbReference type="PANTHER" id="PTHR37029:SF1">
    <property type="entry name" value="SSR1768 PROTEIN"/>
    <property type="match status" value="1"/>
</dbReference>
<accession>A0A450THG8</accession>
<dbReference type="PANTHER" id="PTHR37029">
    <property type="entry name" value="SSR1768 PROTEIN"/>
    <property type="match status" value="1"/>
</dbReference>
<gene>
    <name evidence="1" type="ORF">BECKFW1821C_GA0114237_101052</name>
</gene>